<dbReference type="HOGENOM" id="CLU_049865_0_0_7"/>
<evidence type="ECO:0000256" key="6">
    <source>
        <dbReference type="ARBA" id="ARBA00023315"/>
    </source>
</evidence>
<dbReference type="STRING" id="177437.HRM2_22430"/>
<reference evidence="9 10" key="1">
    <citation type="journal article" date="2009" name="Environ. Microbiol.">
        <title>Genome sequence of Desulfobacterium autotrophicum HRM2, a marine sulfate reducer oxidizing organic carbon completely to carbon dioxide.</title>
        <authorList>
            <person name="Strittmatter A.W."/>
            <person name="Liesegang H."/>
            <person name="Rabus R."/>
            <person name="Decker I."/>
            <person name="Amann J."/>
            <person name="Andres S."/>
            <person name="Henne A."/>
            <person name="Fricke W.F."/>
            <person name="Martinez-Arias R."/>
            <person name="Bartels D."/>
            <person name="Goesmann A."/>
            <person name="Krause L."/>
            <person name="Puehler A."/>
            <person name="Klenk H.P."/>
            <person name="Richter M."/>
            <person name="Schuler M."/>
            <person name="Gloeckner F.O."/>
            <person name="Meyerdierks A."/>
            <person name="Gottschalk G."/>
            <person name="Amann R."/>
        </authorList>
    </citation>
    <scope>NUCLEOTIDE SEQUENCE [LARGE SCALE GENOMIC DNA]</scope>
    <source>
        <strain evidence="10">ATCC 43914 / DSM 3382 / HRM2</strain>
    </source>
</reference>
<dbReference type="OrthoDB" id="9784739at2"/>
<dbReference type="UniPathway" id="UPA00973"/>
<evidence type="ECO:0000256" key="1">
    <source>
        <dbReference type="ARBA" id="ARBA00022516"/>
    </source>
</evidence>
<dbReference type="GO" id="GO:0103118">
    <property type="term" value="F:UDP-3-O-[(3R)-3-hydroxyacyl]-glucosamine N-acyltransferase activity"/>
    <property type="evidence" value="ECO:0007669"/>
    <property type="project" value="UniProtKB-EC"/>
</dbReference>
<dbReference type="GO" id="GO:0009245">
    <property type="term" value="P:lipid A biosynthetic process"/>
    <property type="evidence" value="ECO:0007669"/>
    <property type="project" value="UniProtKB-UniRule"/>
</dbReference>
<gene>
    <name evidence="7 9" type="primary">lpxD</name>
    <name evidence="9" type="ordered locus">HRM2_22430</name>
</gene>
<evidence type="ECO:0000256" key="3">
    <source>
        <dbReference type="ARBA" id="ARBA00022679"/>
    </source>
</evidence>
<feature type="active site" description="Proton acceptor" evidence="7">
    <location>
        <position position="246"/>
    </location>
</feature>
<dbReference type="InterPro" id="IPR001451">
    <property type="entry name" value="Hexapep"/>
</dbReference>
<comment type="catalytic activity">
    <reaction evidence="7">
        <text>a UDP-3-O-[(3R)-3-hydroxyacyl]-alpha-D-glucosamine + a (3R)-hydroxyacyl-[ACP] = a UDP-2-N,3-O-bis[(3R)-3-hydroxyacyl]-alpha-D-glucosamine + holo-[ACP] + H(+)</text>
        <dbReference type="Rhea" id="RHEA:53836"/>
        <dbReference type="Rhea" id="RHEA-COMP:9685"/>
        <dbReference type="Rhea" id="RHEA-COMP:9945"/>
        <dbReference type="ChEBI" id="CHEBI:15378"/>
        <dbReference type="ChEBI" id="CHEBI:64479"/>
        <dbReference type="ChEBI" id="CHEBI:78827"/>
        <dbReference type="ChEBI" id="CHEBI:137740"/>
        <dbReference type="ChEBI" id="CHEBI:137748"/>
        <dbReference type="EC" id="2.3.1.191"/>
    </reaction>
</comment>
<evidence type="ECO:0000256" key="7">
    <source>
        <dbReference type="HAMAP-Rule" id="MF_00523"/>
    </source>
</evidence>
<dbReference type="eggNOG" id="COG1044">
    <property type="taxonomic scope" value="Bacteria"/>
</dbReference>
<keyword evidence="6 7" id="KW-0012">Acyltransferase</keyword>
<evidence type="ECO:0000256" key="2">
    <source>
        <dbReference type="ARBA" id="ARBA00022556"/>
    </source>
</evidence>
<evidence type="ECO:0000256" key="4">
    <source>
        <dbReference type="ARBA" id="ARBA00022737"/>
    </source>
</evidence>
<proteinExistence type="inferred from homology"/>
<keyword evidence="1 7" id="KW-0444">Lipid biosynthesis</keyword>
<sequence length="350" mass="37147">MKSFFKFILKDLAAMLDGEVVGNAQLEVSGCASFGEAAHLDITFADDPRFLNRLDQTRAGAVIVPWDFTGFDRETLTCSLVRSKNPRLHFFRIVERFNPAKKTVPGIAPTATIGKNFAGGKGITIAPGVTIGDNVTLGDHVQLMAGVFVGDNVTMGSYTIVKPNVTIMDKTMIGQGVIIHPGTVIGSDGFGFTPSRGIHEKLIHAGFVQIDDQVEIGACNTIDRGTLGRTWLQSGVKTDNLVHIAHNVVIGENTLIVAQVGIAGSTTLGKNVIVAGKAGISGHLTIGDNAIVGPGAGVVSDVPPGEIVSGVPQMPHKLWLKVGRIIPRLPDIRKRLLALEKRVNSKESTP</sequence>
<name>C0QEJ9_DESAH</name>
<comment type="subunit">
    <text evidence="7">Homotrimer.</text>
</comment>
<dbReference type="EC" id="2.3.1.191" evidence="7"/>
<dbReference type="CDD" id="cd03352">
    <property type="entry name" value="LbH_LpxD"/>
    <property type="match status" value="1"/>
</dbReference>
<dbReference type="GO" id="GO:0016410">
    <property type="term" value="F:N-acyltransferase activity"/>
    <property type="evidence" value="ECO:0007669"/>
    <property type="project" value="InterPro"/>
</dbReference>
<accession>C0QEJ9</accession>
<keyword evidence="2 7" id="KW-0441">Lipid A biosynthesis</keyword>
<dbReference type="NCBIfam" id="TIGR01853">
    <property type="entry name" value="lipid_A_lpxD"/>
    <property type="match status" value="1"/>
</dbReference>
<keyword evidence="10" id="KW-1185">Reference proteome</keyword>
<dbReference type="SUPFAM" id="SSF51161">
    <property type="entry name" value="Trimeric LpxA-like enzymes"/>
    <property type="match status" value="1"/>
</dbReference>
<dbReference type="Gene3D" id="2.160.10.10">
    <property type="entry name" value="Hexapeptide repeat proteins"/>
    <property type="match status" value="1"/>
</dbReference>
<evidence type="ECO:0000313" key="10">
    <source>
        <dbReference type="Proteomes" id="UP000000442"/>
    </source>
</evidence>
<keyword evidence="4 7" id="KW-0677">Repeat</keyword>
<dbReference type="InterPro" id="IPR011004">
    <property type="entry name" value="Trimer_LpxA-like_sf"/>
</dbReference>
<dbReference type="InterPro" id="IPR020573">
    <property type="entry name" value="UDP_GlcNAc_AcTrfase_non-rep"/>
</dbReference>
<dbReference type="AlphaFoldDB" id="C0QEJ9"/>
<dbReference type="Pfam" id="PF00132">
    <property type="entry name" value="Hexapep"/>
    <property type="match status" value="1"/>
</dbReference>
<dbReference type="InterPro" id="IPR007691">
    <property type="entry name" value="LpxD"/>
</dbReference>
<protein>
    <recommendedName>
        <fullName evidence="7">UDP-3-O-acylglucosamine N-acyltransferase</fullName>
        <ecNumber evidence="7">2.3.1.191</ecNumber>
    </recommendedName>
</protein>
<dbReference type="Pfam" id="PF04613">
    <property type="entry name" value="LpxD"/>
    <property type="match status" value="1"/>
</dbReference>
<evidence type="ECO:0000313" key="9">
    <source>
        <dbReference type="EMBL" id="ACN15341.1"/>
    </source>
</evidence>
<comment type="function">
    <text evidence="7">Catalyzes the N-acylation of UDP-3-O-acylglucosamine using 3-hydroxyacyl-ACP as the acyl donor. Is involved in the biosynthesis of lipid A, a phosphorylated glycolipid that anchors the lipopolysaccharide to the outer membrane of the cell.</text>
</comment>
<dbReference type="HAMAP" id="MF_00523">
    <property type="entry name" value="LpxD"/>
    <property type="match status" value="1"/>
</dbReference>
<keyword evidence="3 7" id="KW-0808">Transferase</keyword>
<comment type="similarity">
    <text evidence="7">Belongs to the transferase hexapeptide repeat family. LpxD subfamily.</text>
</comment>
<dbReference type="PANTHER" id="PTHR43378:SF2">
    <property type="entry name" value="UDP-3-O-ACYLGLUCOSAMINE N-ACYLTRANSFERASE 1, MITOCHONDRIAL-RELATED"/>
    <property type="match status" value="1"/>
</dbReference>
<evidence type="ECO:0000259" key="8">
    <source>
        <dbReference type="Pfam" id="PF04613"/>
    </source>
</evidence>
<dbReference type="NCBIfam" id="NF002060">
    <property type="entry name" value="PRK00892.1"/>
    <property type="match status" value="1"/>
</dbReference>
<dbReference type="KEGG" id="dat:HRM2_22430"/>
<dbReference type="PANTHER" id="PTHR43378">
    <property type="entry name" value="UDP-3-O-ACYLGLUCOSAMINE N-ACYLTRANSFERASE"/>
    <property type="match status" value="1"/>
</dbReference>
<dbReference type="PROSITE" id="PS00101">
    <property type="entry name" value="HEXAPEP_TRANSFERASES"/>
    <property type="match status" value="1"/>
</dbReference>
<keyword evidence="5 7" id="KW-0443">Lipid metabolism</keyword>
<dbReference type="RefSeq" id="WP_015904110.1">
    <property type="nucleotide sequence ID" value="NC_012108.1"/>
</dbReference>
<dbReference type="Proteomes" id="UP000000442">
    <property type="component" value="Chromosome"/>
</dbReference>
<evidence type="ECO:0000256" key="5">
    <source>
        <dbReference type="ARBA" id="ARBA00023098"/>
    </source>
</evidence>
<organism evidence="9 10">
    <name type="scientific">Desulforapulum autotrophicum (strain ATCC 43914 / DSM 3382 / VKM B-1955 / HRM2)</name>
    <name type="common">Desulfobacterium autotrophicum</name>
    <dbReference type="NCBI Taxonomy" id="177437"/>
    <lineage>
        <taxon>Bacteria</taxon>
        <taxon>Pseudomonadati</taxon>
        <taxon>Thermodesulfobacteriota</taxon>
        <taxon>Desulfobacteria</taxon>
        <taxon>Desulfobacterales</taxon>
        <taxon>Desulfobacteraceae</taxon>
        <taxon>Desulforapulum</taxon>
    </lineage>
</organism>
<dbReference type="Gene3D" id="3.40.1390.10">
    <property type="entry name" value="MurE/MurF, N-terminal domain"/>
    <property type="match status" value="1"/>
</dbReference>
<dbReference type="InterPro" id="IPR018357">
    <property type="entry name" value="Hexapep_transf_CS"/>
</dbReference>
<dbReference type="EMBL" id="CP001087">
    <property type="protein sequence ID" value="ACN15341.1"/>
    <property type="molecule type" value="Genomic_DNA"/>
</dbReference>
<feature type="domain" description="UDP-3-O-[3-hydroxymyristoyl] glucosamine N-acyltransferase non-repeat region" evidence="8">
    <location>
        <begin position="26"/>
        <end position="95"/>
    </location>
</feature>
<dbReference type="GO" id="GO:0016020">
    <property type="term" value="C:membrane"/>
    <property type="evidence" value="ECO:0007669"/>
    <property type="project" value="GOC"/>
</dbReference>
<comment type="pathway">
    <text evidence="7">Bacterial outer membrane biogenesis; LPS lipid A biosynthesis.</text>
</comment>